<dbReference type="InterPro" id="IPR036390">
    <property type="entry name" value="WH_DNA-bd_sf"/>
</dbReference>
<dbReference type="RefSeq" id="WP_086788392.1">
    <property type="nucleotide sequence ID" value="NZ_JAGIOO010000001.1"/>
</dbReference>
<name>A0ABS5APP1_9PSEU</name>
<proteinExistence type="predicted"/>
<dbReference type="InterPro" id="IPR050707">
    <property type="entry name" value="HTH_MetabolicPath_Reg"/>
</dbReference>
<feature type="domain" description="HTH iclR-type" evidence="4">
    <location>
        <begin position="9"/>
        <end position="69"/>
    </location>
</feature>
<sequence>MNDFASGQLGAVQKAMLLLKAINPADPPVGISELARRVRLAKSTTHRLLNVMADYGFVRKQEDKYELGDRFDPLPEVPRPASLRESLLPFLADLYALTLGTVHLAVPCGGGELLYLDRVHGMRSPRCRVRPGMRADARSTAIGLVLLAFSPDRPADGELARELAGVRAEGLCLRPADGPELVSVAAPLLTAAGALVAAVSVTAPAARLLTGHTLSGIRSISHQARAALGPAVLGGQVARRG</sequence>
<gene>
    <name evidence="6" type="ORF">JOF53_007409</name>
</gene>
<dbReference type="Gene3D" id="1.10.10.10">
    <property type="entry name" value="Winged helix-like DNA-binding domain superfamily/Winged helix DNA-binding domain"/>
    <property type="match status" value="1"/>
</dbReference>
<evidence type="ECO:0000259" key="4">
    <source>
        <dbReference type="PROSITE" id="PS51077"/>
    </source>
</evidence>
<keyword evidence="7" id="KW-1185">Reference proteome</keyword>
<feature type="domain" description="IclR-ED" evidence="5">
    <location>
        <begin position="63"/>
        <end position="234"/>
    </location>
</feature>
<accession>A0ABS5APP1</accession>
<dbReference type="SMART" id="SM00346">
    <property type="entry name" value="HTH_ICLR"/>
    <property type="match status" value="1"/>
</dbReference>
<dbReference type="InterPro" id="IPR014757">
    <property type="entry name" value="Tscrpt_reg_IclR_C"/>
</dbReference>
<reference evidence="6 7" key="1">
    <citation type="submission" date="2021-03" db="EMBL/GenBank/DDBJ databases">
        <title>Sequencing the genomes of 1000 actinobacteria strains.</title>
        <authorList>
            <person name="Klenk H.-P."/>
        </authorList>
    </citation>
    <scope>NUCLEOTIDE SEQUENCE [LARGE SCALE GENOMIC DNA]</scope>
    <source>
        <strain evidence="6 7">DSM 44580</strain>
    </source>
</reference>
<keyword evidence="2 6" id="KW-0238">DNA-binding</keyword>
<keyword evidence="1" id="KW-0805">Transcription regulation</keyword>
<dbReference type="Pfam" id="PF09339">
    <property type="entry name" value="HTH_IclR"/>
    <property type="match status" value="1"/>
</dbReference>
<evidence type="ECO:0000256" key="2">
    <source>
        <dbReference type="ARBA" id="ARBA00023125"/>
    </source>
</evidence>
<dbReference type="InterPro" id="IPR036388">
    <property type="entry name" value="WH-like_DNA-bd_sf"/>
</dbReference>
<dbReference type="Proteomes" id="UP001519363">
    <property type="component" value="Unassembled WGS sequence"/>
</dbReference>
<dbReference type="InterPro" id="IPR029016">
    <property type="entry name" value="GAF-like_dom_sf"/>
</dbReference>
<evidence type="ECO:0000313" key="7">
    <source>
        <dbReference type="Proteomes" id="UP001519363"/>
    </source>
</evidence>
<dbReference type="SUPFAM" id="SSF55781">
    <property type="entry name" value="GAF domain-like"/>
    <property type="match status" value="1"/>
</dbReference>
<dbReference type="Gene3D" id="3.30.450.40">
    <property type="match status" value="1"/>
</dbReference>
<dbReference type="PANTHER" id="PTHR30136">
    <property type="entry name" value="HELIX-TURN-HELIX TRANSCRIPTIONAL REGULATOR, ICLR FAMILY"/>
    <property type="match status" value="1"/>
</dbReference>
<organism evidence="6 7">
    <name type="scientific">Crossiella equi</name>
    <dbReference type="NCBI Taxonomy" id="130796"/>
    <lineage>
        <taxon>Bacteria</taxon>
        <taxon>Bacillati</taxon>
        <taxon>Actinomycetota</taxon>
        <taxon>Actinomycetes</taxon>
        <taxon>Pseudonocardiales</taxon>
        <taxon>Pseudonocardiaceae</taxon>
        <taxon>Crossiella</taxon>
    </lineage>
</organism>
<comment type="caution">
    <text evidence="6">The sequence shown here is derived from an EMBL/GenBank/DDBJ whole genome shotgun (WGS) entry which is preliminary data.</text>
</comment>
<dbReference type="PROSITE" id="PS51077">
    <property type="entry name" value="HTH_ICLR"/>
    <property type="match status" value="1"/>
</dbReference>
<dbReference type="PROSITE" id="PS51078">
    <property type="entry name" value="ICLR_ED"/>
    <property type="match status" value="1"/>
</dbReference>
<dbReference type="SUPFAM" id="SSF46785">
    <property type="entry name" value="Winged helix' DNA-binding domain"/>
    <property type="match status" value="1"/>
</dbReference>
<dbReference type="InterPro" id="IPR005471">
    <property type="entry name" value="Tscrpt_reg_IclR_N"/>
</dbReference>
<dbReference type="GO" id="GO:0003677">
    <property type="term" value="F:DNA binding"/>
    <property type="evidence" value="ECO:0007669"/>
    <property type="project" value="UniProtKB-KW"/>
</dbReference>
<evidence type="ECO:0000256" key="1">
    <source>
        <dbReference type="ARBA" id="ARBA00023015"/>
    </source>
</evidence>
<dbReference type="PANTHER" id="PTHR30136:SF24">
    <property type="entry name" value="HTH-TYPE TRANSCRIPTIONAL REPRESSOR ALLR"/>
    <property type="match status" value="1"/>
</dbReference>
<keyword evidence="3" id="KW-0804">Transcription</keyword>
<evidence type="ECO:0000256" key="3">
    <source>
        <dbReference type="ARBA" id="ARBA00023163"/>
    </source>
</evidence>
<evidence type="ECO:0000259" key="5">
    <source>
        <dbReference type="PROSITE" id="PS51078"/>
    </source>
</evidence>
<evidence type="ECO:0000313" key="6">
    <source>
        <dbReference type="EMBL" id="MBP2478537.1"/>
    </source>
</evidence>
<protein>
    <submittedName>
        <fullName evidence="6">DNA-binding IclR family transcriptional regulator</fullName>
    </submittedName>
</protein>
<dbReference type="EMBL" id="JAGIOO010000001">
    <property type="protein sequence ID" value="MBP2478537.1"/>
    <property type="molecule type" value="Genomic_DNA"/>
</dbReference>